<keyword evidence="5" id="KW-1185">Reference proteome</keyword>
<evidence type="ECO:0000313" key="4">
    <source>
        <dbReference type="EMBL" id="KAG2245436.1"/>
    </source>
</evidence>
<dbReference type="Pfam" id="PF00646">
    <property type="entry name" value="F-box"/>
    <property type="match status" value="1"/>
</dbReference>
<evidence type="ECO:0000256" key="1">
    <source>
        <dbReference type="SAM" id="MobiDB-lite"/>
    </source>
</evidence>
<sequence>MISKDEPPQENKDTNPPSPLNLQPDSFSSLPDEIVENILSRISKWNYPKLSLTTRSLIGTTEPCIYICMERSKDLGLKWFTLCLFGRNMLIVVVGSEIYLFGVPCVHLSEQEQPSSSVRILDCRSHTWRDGPSMLVARRCPYAVFVDEKINTWSPLFRHRDAVLEGDWLNTVVLEEKIYVITKINYYAYDPKEGTWEVMKIHDNNLGYLGKWWMGVIEDVMYSYSYFSDNLVWYDSKCKKWIDVKVSNFELLCEGSMVKILNYGGKLLVMWLYRFEEYDGILEWKIRCAKLVFEKRHRNEVWGEIEWPGTELKLSGGASVLARGSIVTILNCNALKTFSYPHLEKSMVS</sequence>
<dbReference type="Pfam" id="PF25210">
    <property type="entry name" value="Kelch_FKB95"/>
    <property type="match status" value="1"/>
</dbReference>
<feature type="domain" description="F-box" evidence="2">
    <location>
        <begin position="27"/>
        <end position="56"/>
    </location>
</feature>
<dbReference type="InterPro" id="IPR057499">
    <property type="entry name" value="Kelch_FKB95"/>
</dbReference>
<evidence type="ECO:0008006" key="6">
    <source>
        <dbReference type="Google" id="ProtNLM"/>
    </source>
</evidence>
<evidence type="ECO:0000259" key="3">
    <source>
        <dbReference type="Pfam" id="PF25210"/>
    </source>
</evidence>
<gene>
    <name evidence="4" type="ORF">Bca52824_092747</name>
</gene>
<accession>A0A8X7TMG2</accession>
<dbReference type="AlphaFoldDB" id="A0A8X7TMG2"/>
<comment type="caution">
    <text evidence="4">The sequence shown here is derived from an EMBL/GenBank/DDBJ whole genome shotgun (WGS) entry which is preliminary data.</text>
</comment>
<proteinExistence type="predicted"/>
<evidence type="ECO:0000313" key="5">
    <source>
        <dbReference type="Proteomes" id="UP000886595"/>
    </source>
</evidence>
<dbReference type="InterPro" id="IPR015915">
    <property type="entry name" value="Kelch-typ_b-propeller"/>
</dbReference>
<dbReference type="OrthoDB" id="1091955at2759"/>
<reference evidence="4 5" key="1">
    <citation type="submission" date="2020-02" db="EMBL/GenBank/DDBJ databases">
        <authorList>
            <person name="Ma Q."/>
            <person name="Huang Y."/>
            <person name="Song X."/>
            <person name="Pei D."/>
        </authorList>
    </citation>
    <scope>NUCLEOTIDE SEQUENCE [LARGE SCALE GENOMIC DNA]</scope>
    <source>
        <strain evidence="4">Sxm20200214</strain>
        <tissue evidence="4">Leaf</tissue>
    </source>
</reference>
<organism evidence="4 5">
    <name type="scientific">Brassica carinata</name>
    <name type="common">Ethiopian mustard</name>
    <name type="synonym">Abyssinian cabbage</name>
    <dbReference type="NCBI Taxonomy" id="52824"/>
    <lineage>
        <taxon>Eukaryota</taxon>
        <taxon>Viridiplantae</taxon>
        <taxon>Streptophyta</taxon>
        <taxon>Embryophyta</taxon>
        <taxon>Tracheophyta</taxon>
        <taxon>Spermatophyta</taxon>
        <taxon>Magnoliopsida</taxon>
        <taxon>eudicotyledons</taxon>
        <taxon>Gunneridae</taxon>
        <taxon>Pentapetalae</taxon>
        <taxon>rosids</taxon>
        <taxon>malvids</taxon>
        <taxon>Brassicales</taxon>
        <taxon>Brassicaceae</taxon>
        <taxon>Brassiceae</taxon>
        <taxon>Brassica</taxon>
    </lineage>
</organism>
<feature type="domain" description="FKB95-like N-terminal Kelch" evidence="3">
    <location>
        <begin position="149"/>
        <end position="307"/>
    </location>
</feature>
<dbReference type="PANTHER" id="PTHR24414">
    <property type="entry name" value="F-BOX/KELCH-REPEAT PROTEIN SKIP4"/>
    <property type="match status" value="1"/>
</dbReference>
<dbReference type="EMBL" id="JAAMPC010000019">
    <property type="protein sequence ID" value="KAG2245436.1"/>
    <property type="molecule type" value="Genomic_DNA"/>
</dbReference>
<protein>
    <recommendedName>
        <fullName evidence="6">F-box domain-containing protein</fullName>
    </recommendedName>
</protein>
<dbReference type="Proteomes" id="UP000886595">
    <property type="component" value="Unassembled WGS sequence"/>
</dbReference>
<dbReference type="Gene3D" id="2.120.10.80">
    <property type="entry name" value="Kelch-type beta propeller"/>
    <property type="match status" value="1"/>
</dbReference>
<name>A0A8X7TMG2_BRACI</name>
<evidence type="ECO:0000259" key="2">
    <source>
        <dbReference type="Pfam" id="PF00646"/>
    </source>
</evidence>
<dbReference type="InterPro" id="IPR001810">
    <property type="entry name" value="F-box_dom"/>
</dbReference>
<dbReference type="SUPFAM" id="SSF117281">
    <property type="entry name" value="Kelch motif"/>
    <property type="match status" value="1"/>
</dbReference>
<dbReference type="InterPro" id="IPR050354">
    <property type="entry name" value="F-box/kelch-repeat_ARATH"/>
</dbReference>
<dbReference type="PANTHER" id="PTHR24414:SF144">
    <property type="entry name" value="F-BOX DOMAIN-CONTAINING PROTEIN"/>
    <property type="match status" value="1"/>
</dbReference>
<feature type="region of interest" description="Disordered" evidence="1">
    <location>
        <begin position="1"/>
        <end position="25"/>
    </location>
</feature>
<feature type="compositionally biased region" description="Basic and acidic residues" evidence="1">
    <location>
        <begin position="1"/>
        <end position="13"/>
    </location>
</feature>